<proteinExistence type="predicted"/>
<dbReference type="Proteomes" id="UP000228680">
    <property type="component" value="Unassembled WGS sequence"/>
</dbReference>
<sequence length="59" mass="6589">MGFLPAQLDMKKNGKFFAPREAGSILHHWSYRFRASKRKGFPGNVKRGAEAPLGVGVSW</sequence>
<protein>
    <submittedName>
        <fullName evidence="1">Uncharacterized protein</fullName>
    </submittedName>
</protein>
<evidence type="ECO:0000313" key="1">
    <source>
        <dbReference type="EMBL" id="PJK16872.1"/>
    </source>
</evidence>
<comment type="caution">
    <text evidence="1">The sequence shown here is derived from an EMBL/GenBank/DDBJ whole genome shotgun (WGS) entry which is preliminary data.</text>
</comment>
<name>A0A2M9F090_9BACL</name>
<dbReference type="EMBL" id="PCGR01000002">
    <property type="protein sequence ID" value="PJK16872.1"/>
    <property type="molecule type" value="Genomic_DNA"/>
</dbReference>
<evidence type="ECO:0000313" key="2">
    <source>
        <dbReference type="Proteomes" id="UP000228680"/>
    </source>
</evidence>
<gene>
    <name evidence="1" type="ORF">CQS04_06885</name>
</gene>
<reference evidence="1 2" key="1">
    <citation type="submission" date="2017-10" db="EMBL/GenBank/DDBJ databases">
        <title>Draft genome of Chryseomicrobium casticus sp. nov.</title>
        <authorList>
            <person name="Chakraborty R."/>
            <person name="Saha T."/>
        </authorList>
    </citation>
    <scope>NUCLEOTIDE SEQUENCE [LARGE SCALE GENOMIC DNA]</scope>
    <source>
        <strain evidence="1 2">ET03</strain>
    </source>
</reference>
<dbReference type="AlphaFoldDB" id="A0A2M9F090"/>
<accession>A0A2M9F090</accession>
<keyword evidence="2" id="KW-1185">Reference proteome</keyword>
<organism evidence="1 2">
    <name type="scientific">Chryseomicrobium excrementi</name>
    <dbReference type="NCBI Taxonomy" id="2041346"/>
    <lineage>
        <taxon>Bacteria</taxon>
        <taxon>Bacillati</taxon>
        <taxon>Bacillota</taxon>
        <taxon>Bacilli</taxon>
        <taxon>Bacillales</taxon>
        <taxon>Caryophanaceae</taxon>
        <taxon>Chryseomicrobium</taxon>
    </lineage>
</organism>